<keyword evidence="7 9" id="KW-0472">Membrane</keyword>
<dbReference type="EMBL" id="JAGTXO010000008">
    <property type="protein sequence ID" value="KAG8466286.1"/>
    <property type="molecule type" value="Genomic_DNA"/>
</dbReference>
<evidence type="ECO:0000256" key="2">
    <source>
        <dbReference type="ARBA" id="ARBA00010694"/>
    </source>
</evidence>
<gene>
    <name evidence="10" type="ORF">KFE25_002042</name>
</gene>
<evidence type="ECO:0000313" key="10">
    <source>
        <dbReference type="EMBL" id="KAG8466286.1"/>
    </source>
</evidence>
<dbReference type="GO" id="GO:0000139">
    <property type="term" value="C:Golgi membrane"/>
    <property type="evidence" value="ECO:0007669"/>
    <property type="project" value="TreeGrafter"/>
</dbReference>
<protein>
    <submittedName>
        <fullName evidence="10">Uncharacterized protein</fullName>
    </submittedName>
</protein>
<proteinExistence type="inferred from homology"/>
<feature type="transmembrane region" description="Helical" evidence="9">
    <location>
        <begin position="225"/>
        <end position="246"/>
    </location>
</feature>
<dbReference type="SUPFAM" id="SSF103481">
    <property type="entry name" value="Multidrug resistance efflux transporter EmrE"/>
    <property type="match status" value="1"/>
</dbReference>
<dbReference type="PANTHER" id="PTHR10778">
    <property type="entry name" value="SOLUTE CARRIER FAMILY 35 MEMBER B"/>
    <property type="match status" value="1"/>
</dbReference>
<evidence type="ECO:0000256" key="3">
    <source>
        <dbReference type="ARBA" id="ARBA00022448"/>
    </source>
</evidence>
<accession>A0A8J5XCR7</accession>
<dbReference type="OrthoDB" id="1601at2759"/>
<feature type="compositionally biased region" description="Acidic residues" evidence="8">
    <location>
        <begin position="386"/>
        <end position="400"/>
    </location>
</feature>
<dbReference type="Proteomes" id="UP000751190">
    <property type="component" value="Unassembled WGS sequence"/>
</dbReference>
<dbReference type="GO" id="GO:0005460">
    <property type="term" value="F:UDP-glucose transmembrane transporter activity"/>
    <property type="evidence" value="ECO:0007669"/>
    <property type="project" value="TreeGrafter"/>
</dbReference>
<keyword evidence="4 9" id="KW-0812">Transmembrane</keyword>
<evidence type="ECO:0000256" key="7">
    <source>
        <dbReference type="ARBA" id="ARBA00023136"/>
    </source>
</evidence>
<keyword evidence="11" id="KW-1185">Reference proteome</keyword>
<evidence type="ECO:0000256" key="5">
    <source>
        <dbReference type="ARBA" id="ARBA00022824"/>
    </source>
</evidence>
<evidence type="ECO:0000256" key="8">
    <source>
        <dbReference type="SAM" id="MobiDB-lite"/>
    </source>
</evidence>
<comment type="subcellular location">
    <subcellularLocation>
        <location evidence="1">Endoplasmic reticulum membrane</location>
        <topology evidence="1">Multi-pass membrane protein</topology>
    </subcellularLocation>
</comment>
<dbReference type="Pfam" id="PF08449">
    <property type="entry name" value="UAA"/>
    <property type="match status" value="1"/>
</dbReference>
<dbReference type="InterPro" id="IPR037185">
    <property type="entry name" value="EmrE-like"/>
</dbReference>
<comment type="caution">
    <text evidence="10">The sequence shown here is derived from an EMBL/GenBank/DDBJ whole genome shotgun (WGS) entry which is preliminary data.</text>
</comment>
<dbReference type="PANTHER" id="PTHR10778:SF10">
    <property type="entry name" value="SOLUTE CARRIER FAMILY 35 MEMBER B1"/>
    <property type="match status" value="1"/>
</dbReference>
<feature type="transmembrane region" description="Helical" evidence="9">
    <location>
        <begin position="21"/>
        <end position="40"/>
    </location>
</feature>
<feature type="transmembrane region" description="Helical" evidence="9">
    <location>
        <begin position="258"/>
        <end position="276"/>
    </location>
</feature>
<evidence type="ECO:0000256" key="4">
    <source>
        <dbReference type="ARBA" id="ARBA00022692"/>
    </source>
</evidence>
<dbReference type="GO" id="GO:0005459">
    <property type="term" value="F:UDP-galactose transmembrane transporter activity"/>
    <property type="evidence" value="ECO:0007669"/>
    <property type="project" value="TreeGrafter"/>
</dbReference>
<sequence>MRAAAAGAHRGGAGRRADVAACVYCVIGVYVFFILFGIAQERINTREYGDERFVHTLALVFCQVTTNVSLAAVALRLSPTAHKRSYMDPLAVGKLATSYIGAMFCSNLALQFISYPTQVLIKSCKMVPVMAANMLMGIAHYSHAAKLRVLLLTTGICAFLLAKPAAHERSALRADADADADRTQLTGLALALASLACDGYTGGAQDRLVHAVRPSSHQLMLWTNLWAVVLLAIALVVTGQGVLAARFAARHPEMVGDLALFCGTSALGQNFIYFSIARFGALPTAVITTTRKFFTILASVLWFGHPLGFTQWLAIALVFGALGSELHQKVSGGLGGAGAHHALALGERRPGERRGSDASSIVEFGQLTDGERGDAAIGMLSAPPSEADDGEAMDALDGDDDGRAGSGRRVDDAARALEAGRAPAVCRPPFGEPGASGSQFGACDSFETVRLLDLVAQRSGARLPLP</sequence>
<keyword evidence="3" id="KW-0813">Transport</keyword>
<reference evidence="10" key="1">
    <citation type="submission" date="2021-05" db="EMBL/GenBank/DDBJ databases">
        <title>The genome of the haptophyte Pavlova lutheri (Diacronema luteri, Pavlovales) - a model for lipid biosynthesis in eukaryotic algae.</title>
        <authorList>
            <person name="Hulatt C.J."/>
            <person name="Posewitz M.C."/>
        </authorList>
    </citation>
    <scope>NUCLEOTIDE SEQUENCE</scope>
    <source>
        <strain evidence="10">NIVA-4/92</strain>
    </source>
</reference>
<evidence type="ECO:0000313" key="11">
    <source>
        <dbReference type="Proteomes" id="UP000751190"/>
    </source>
</evidence>
<evidence type="ECO:0000256" key="9">
    <source>
        <dbReference type="SAM" id="Phobius"/>
    </source>
</evidence>
<evidence type="ECO:0000256" key="6">
    <source>
        <dbReference type="ARBA" id="ARBA00022989"/>
    </source>
</evidence>
<dbReference type="GO" id="GO:0005789">
    <property type="term" value="C:endoplasmic reticulum membrane"/>
    <property type="evidence" value="ECO:0007669"/>
    <property type="project" value="UniProtKB-SubCell"/>
</dbReference>
<keyword evidence="5" id="KW-0256">Endoplasmic reticulum</keyword>
<comment type="similarity">
    <text evidence="2">Belongs to the nucleotide-sugar transporter family. SLC35B subfamily.</text>
</comment>
<feature type="region of interest" description="Disordered" evidence="8">
    <location>
        <begin position="373"/>
        <end position="408"/>
    </location>
</feature>
<organism evidence="10 11">
    <name type="scientific">Diacronema lutheri</name>
    <name type="common">Unicellular marine alga</name>
    <name type="synonym">Monochrysis lutheri</name>
    <dbReference type="NCBI Taxonomy" id="2081491"/>
    <lineage>
        <taxon>Eukaryota</taxon>
        <taxon>Haptista</taxon>
        <taxon>Haptophyta</taxon>
        <taxon>Pavlovophyceae</taxon>
        <taxon>Pavlovales</taxon>
        <taxon>Pavlovaceae</taxon>
        <taxon>Diacronema</taxon>
    </lineage>
</organism>
<feature type="transmembrane region" description="Helical" evidence="9">
    <location>
        <begin position="296"/>
        <end position="322"/>
    </location>
</feature>
<dbReference type="InterPro" id="IPR013657">
    <property type="entry name" value="SCL35B1-4/HUT1"/>
</dbReference>
<name>A0A8J5XCR7_DIALT</name>
<dbReference type="AlphaFoldDB" id="A0A8J5XCR7"/>
<keyword evidence="6 9" id="KW-1133">Transmembrane helix</keyword>
<evidence type="ECO:0000256" key="1">
    <source>
        <dbReference type="ARBA" id="ARBA00004477"/>
    </source>
</evidence>
<feature type="transmembrane region" description="Helical" evidence="9">
    <location>
        <begin position="52"/>
        <end position="75"/>
    </location>
</feature>